<name>A0ABU2A0X5_9CORY</name>
<gene>
    <name evidence="1" type="ORF">J2S39_002341</name>
</gene>
<organism evidence="1 2">
    <name type="scientific">Corynebacterium guangdongense</name>
    <dbReference type="NCBI Taxonomy" id="1783348"/>
    <lineage>
        <taxon>Bacteria</taxon>
        <taxon>Bacillati</taxon>
        <taxon>Actinomycetota</taxon>
        <taxon>Actinomycetes</taxon>
        <taxon>Mycobacteriales</taxon>
        <taxon>Corynebacteriaceae</taxon>
        <taxon>Corynebacterium</taxon>
    </lineage>
</organism>
<sequence>MSNYLPEALLATVAENAKAVDKNEKSAAYVLELLRDADLTGKDVKTSVNVIRELSREDLSVGFTTWATFSTYTFLVSAGTAYGDAQASKLVEEARPGVTGMAGSFKELAGAGEIDLTSEKVEGGYRINGKLGWASNLYDNAIVVTGAKDAEGNKIIFSFEAGHEGVGFGRPFGLLGLNATQSSWATFDDVFIPQAQVLTENFREYMLSVRSAFVLGQIAECLGVAEAANAAAESKLTGIKETFRADHAKSLELTADVARRWEALVEKVASGEQLTDVIELLELRLDASDAAVTAANIEVRVAGGAGYASSSSTSRRYREASFIPVQSPSEAQLRFQLEQARAKIA</sequence>
<reference evidence="1" key="1">
    <citation type="submission" date="2023-07" db="EMBL/GenBank/DDBJ databases">
        <title>Sequencing the genomes of 1000 actinobacteria strains.</title>
        <authorList>
            <person name="Klenk H.-P."/>
        </authorList>
    </citation>
    <scope>NUCLEOTIDE SEQUENCE</scope>
    <source>
        <strain evidence="1">DSM 107476</strain>
    </source>
</reference>
<keyword evidence="2" id="KW-1185">Reference proteome</keyword>
<dbReference type="PANTHER" id="PTHR43884">
    <property type="entry name" value="ACYL-COA DEHYDROGENASE"/>
    <property type="match status" value="1"/>
</dbReference>
<comment type="caution">
    <text evidence="1">The sequence shown here is derived from an EMBL/GenBank/DDBJ whole genome shotgun (WGS) entry which is preliminary data.</text>
</comment>
<proteinExistence type="predicted"/>
<dbReference type="Proteomes" id="UP001180840">
    <property type="component" value="Unassembled WGS sequence"/>
</dbReference>
<protein>
    <submittedName>
        <fullName evidence="1">Alkylation response protein AidB-like acyl-CoA dehydrogenase</fullName>
    </submittedName>
</protein>
<dbReference type="EMBL" id="JAVDXZ010000001">
    <property type="protein sequence ID" value="MDR7330665.1"/>
    <property type="molecule type" value="Genomic_DNA"/>
</dbReference>
<dbReference type="Gene3D" id="2.40.110.10">
    <property type="entry name" value="Butyryl-CoA Dehydrogenase, subunit A, domain 2"/>
    <property type="match status" value="1"/>
</dbReference>
<dbReference type="RefSeq" id="WP_290196572.1">
    <property type="nucleotide sequence ID" value="NZ_CP047654.1"/>
</dbReference>
<dbReference type="InterPro" id="IPR046373">
    <property type="entry name" value="Acyl-CoA_Oxase/DH_mid-dom_sf"/>
</dbReference>
<evidence type="ECO:0000313" key="1">
    <source>
        <dbReference type="EMBL" id="MDR7330665.1"/>
    </source>
</evidence>
<dbReference type="InterPro" id="IPR009100">
    <property type="entry name" value="AcylCoA_DH/oxidase_NM_dom_sf"/>
</dbReference>
<dbReference type="PANTHER" id="PTHR43884:SF12">
    <property type="entry name" value="ISOVALERYL-COA DEHYDROGENASE, MITOCHONDRIAL-RELATED"/>
    <property type="match status" value="1"/>
</dbReference>
<accession>A0ABU2A0X5</accession>
<dbReference type="SUPFAM" id="SSF56645">
    <property type="entry name" value="Acyl-CoA dehydrogenase NM domain-like"/>
    <property type="match status" value="1"/>
</dbReference>
<evidence type="ECO:0000313" key="2">
    <source>
        <dbReference type="Proteomes" id="UP001180840"/>
    </source>
</evidence>